<name>A0AB34IEY6_PRYPA</name>
<dbReference type="AlphaFoldDB" id="A0AB34IEY6"/>
<accession>A0AB34IEY6</accession>
<evidence type="ECO:0000313" key="3">
    <source>
        <dbReference type="Proteomes" id="UP001515480"/>
    </source>
</evidence>
<comment type="caution">
    <text evidence="2">The sequence shown here is derived from an EMBL/GenBank/DDBJ whole genome shotgun (WGS) entry which is preliminary data.</text>
</comment>
<gene>
    <name evidence="2" type="ORF">AB1Y20_016341</name>
</gene>
<feature type="coiled-coil region" evidence="1">
    <location>
        <begin position="9"/>
        <end position="64"/>
    </location>
</feature>
<reference evidence="2 3" key="1">
    <citation type="journal article" date="2024" name="Science">
        <title>Giant polyketide synthase enzymes in the biosynthesis of giant marine polyether toxins.</title>
        <authorList>
            <person name="Fallon T.R."/>
            <person name="Shende V.V."/>
            <person name="Wierzbicki I.H."/>
            <person name="Pendleton A.L."/>
            <person name="Watervoot N.F."/>
            <person name="Auber R.P."/>
            <person name="Gonzalez D.J."/>
            <person name="Wisecaver J.H."/>
            <person name="Moore B.S."/>
        </authorList>
    </citation>
    <scope>NUCLEOTIDE SEQUENCE [LARGE SCALE GENOMIC DNA]</scope>
    <source>
        <strain evidence="2 3">12B1</strain>
    </source>
</reference>
<evidence type="ECO:0000256" key="1">
    <source>
        <dbReference type="SAM" id="Coils"/>
    </source>
</evidence>
<keyword evidence="3" id="KW-1185">Reference proteome</keyword>
<organism evidence="2 3">
    <name type="scientific">Prymnesium parvum</name>
    <name type="common">Toxic golden alga</name>
    <dbReference type="NCBI Taxonomy" id="97485"/>
    <lineage>
        <taxon>Eukaryota</taxon>
        <taxon>Haptista</taxon>
        <taxon>Haptophyta</taxon>
        <taxon>Prymnesiophyceae</taxon>
        <taxon>Prymnesiales</taxon>
        <taxon>Prymnesiaceae</taxon>
        <taxon>Prymnesium</taxon>
    </lineage>
</organism>
<proteinExistence type="predicted"/>
<keyword evidence="1" id="KW-0175">Coiled coil</keyword>
<dbReference type="EMBL" id="JBGBPQ010000029">
    <property type="protein sequence ID" value="KAL1496386.1"/>
    <property type="molecule type" value="Genomic_DNA"/>
</dbReference>
<dbReference type="Proteomes" id="UP001515480">
    <property type="component" value="Unassembled WGS sequence"/>
</dbReference>
<protein>
    <submittedName>
        <fullName evidence="2">Uncharacterized protein</fullName>
    </submittedName>
</protein>
<evidence type="ECO:0000313" key="2">
    <source>
        <dbReference type="EMBL" id="KAL1496386.1"/>
    </source>
</evidence>
<sequence length="114" mass="13409">MERRQSSEIDRVHAQLQAEREKRMEYEAELEVEQAAHNSTAEMLVEVQQRLEVTLQELANLERFTKRQHLQKADSEQLERLIQEENYLQARLSFVREELKKARAESSGVDGLSI</sequence>